<dbReference type="Pfam" id="PF09438">
    <property type="entry name" value="DUF2017"/>
    <property type="match status" value="1"/>
</dbReference>
<proteinExistence type="predicted"/>
<accession>A0A8J8BFB0</accession>
<evidence type="ECO:0000313" key="2">
    <source>
        <dbReference type="EMBL" id="MBS2964569.1"/>
    </source>
</evidence>
<evidence type="ECO:0000256" key="1">
    <source>
        <dbReference type="SAM" id="MobiDB-lite"/>
    </source>
</evidence>
<comment type="caution">
    <text evidence="2">The sequence shown here is derived from an EMBL/GenBank/DDBJ whole genome shotgun (WGS) entry which is preliminary data.</text>
</comment>
<dbReference type="AlphaFoldDB" id="A0A8J8BFB0"/>
<protein>
    <submittedName>
        <fullName evidence="2">DUF2017 domain-containing protein</fullName>
    </submittedName>
</protein>
<reference evidence="2" key="1">
    <citation type="submission" date="2021-04" db="EMBL/GenBank/DDBJ databases">
        <title>Genome based classification of Actinospica acidithermotolerans sp. nov., an actinobacterium isolated from an Indonesian hot spring.</title>
        <authorList>
            <person name="Kusuma A.B."/>
            <person name="Putra K.E."/>
            <person name="Nafisah S."/>
            <person name="Loh J."/>
            <person name="Nouioui I."/>
            <person name="Goodfellow M."/>
        </authorList>
    </citation>
    <scope>NUCLEOTIDE SEQUENCE</scope>
    <source>
        <strain evidence="2">DSM 45618</strain>
    </source>
</reference>
<gene>
    <name evidence="2" type="ORF">KGA66_16050</name>
</gene>
<feature type="region of interest" description="Disordered" evidence="1">
    <location>
        <begin position="41"/>
        <end position="72"/>
    </location>
</feature>
<keyword evidence="3" id="KW-1185">Reference proteome</keyword>
<name>A0A8J8BFB0_9ACTN</name>
<evidence type="ECO:0000313" key="3">
    <source>
        <dbReference type="Proteomes" id="UP000677913"/>
    </source>
</evidence>
<organism evidence="2 3">
    <name type="scientific">Actinocrinis puniceicyclus</name>
    <dbReference type="NCBI Taxonomy" id="977794"/>
    <lineage>
        <taxon>Bacteria</taxon>
        <taxon>Bacillati</taxon>
        <taxon>Actinomycetota</taxon>
        <taxon>Actinomycetes</taxon>
        <taxon>Catenulisporales</taxon>
        <taxon>Actinospicaceae</taxon>
        <taxon>Actinocrinis</taxon>
    </lineage>
</organism>
<dbReference type="RefSeq" id="WP_211468930.1">
    <property type="nucleotide sequence ID" value="NZ_JAGSXH010000053.1"/>
</dbReference>
<dbReference type="InterPro" id="IPR018561">
    <property type="entry name" value="AosR"/>
</dbReference>
<dbReference type="EMBL" id="JAGSXH010000053">
    <property type="protein sequence ID" value="MBS2964569.1"/>
    <property type="molecule type" value="Genomic_DNA"/>
</dbReference>
<sequence>MIAAFTRGPDGTVLVDLRAAEARLLTDLFGDLLELLTEQSPAAPRPDEGDPLAAQLGLDGLGDDTPPARPDDPALARLFPDAYPDDPDATAEFRRYTQADLTTERRRRATLALQSLERIKGGGRLSLAPGEATAWLGALNDLRLVLGIRLEITADDQEPGQDFGPGDPRTAYVPVYYYLGFLQETLVEALSG</sequence>
<dbReference type="Proteomes" id="UP000677913">
    <property type="component" value="Unassembled WGS sequence"/>
</dbReference>